<keyword evidence="1" id="KW-0812">Transmembrane</keyword>
<protein>
    <submittedName>
        <fullName evidence="2">Uncharacterized protein</fullName>
    </submittedName>
</protein>
<keyword evidence="1" id="KW-1133">Transmembrane helix</keyword>
<name>A0ABW0J2U7_9BURK</name>
<evidence type="ECO:0000313" key="3">
    <source>
        <dbReference type="Proteomes" id="UP001596103"/>
    </source>
</evidence>
<comment type="caution">
    <text evidence="2">The sequence shown here is derived from an EMBL/GenBank/DDBJ whole genome shotgun (WGS) entry which is preliminary data.</text>
</comment>
<evidence type="ECO:0000313" key="2">
    <source>
        <dbReference type="EMBL" id="MFC5427344.1"/>
    </source>
</evidence>
<dbReference type="EMBL" id="JBHSMP010000003">
    <property type="protein sequence ID" value="MFC5427344.1"/>
    <property type="molecule type" value="Genomic_DNA"/>
</dbReference>
<keyword evidence="3" id="KW-1185">Reference proteome</keyword>
<organism evidence="2 3">
    <name type="scientific">Paraburkholderia denitrificans</name>
    <dbReference type="NCBI Taxonomy" id="694025"/>
    <lineage>
        <taxon>Bacteria</taxon>
        <taxon>Pseudomonadati</taxon>
        <taxon>Pseudomonadota</taxon>
        <taxon>Betaproteobacteria</taxon>
        <taxon>Burkholderiales</taxon>
        <taxon>Burkholderiaceae</taxon>
        <taxon>Paraburkholderia</taxon>
    </lineage>
</organism>
<keyword evidence="1" id="KW-0472">Membrane</keyword>
<gene>
    <name evidence="2" type="ORF">ACFPTO_00730</name>
</gene>
<feature type="transmembrane region" description="Helical" evidence="1">
    <location>
        <begin position="123"/>
        <end position="143"/>
    </location>
</feature>
<dbReference type="RefSeq" id="WP_377708708.1">
    <property type="nucleotide sequence ID" value="NZ_JBHSMP010000003.1"/>
</dbReference>
<accession>A0ABW0J2U7</accession>
<reference evidence="3" key="1">
    <citation type="journal article" date="2019" name="Int. J. Syst. Evol. Microbiol.">
        <title>The Global Catalogue of Microorganisms (GCM) 10K type strain sequencing project: providing services to taxonomists for standard genome sequencing and annotation.</title>
        <authorList>
            <consortium name="The Broad Institute Genomics Platform"/>
            <consortium name="The Broad Institute Genome Sequencing Center for Infectious Disease"/>
            <person name="Wu L."/>
            <person name="Ma J."/>
        </authorList>
    </citation>
    <scope>NUCLEOTIDE SEQUENCE [LARGE SCALE GENOMIC DNA]</scope>
    <source>
        <strain evidence="3">CCUG 56042</strain>
    </source>
</reference>
<proteinExistence type="predicted"/>
<dbReference type="Proteomes" id="UP001596103">
    <property type="component" value="Unassembled WGS sequence"/>
</dbReference>
<sequence length="169" mass="18460">MPDSPWRERSRAIFGRISAGKRDRSASRCVYDHTVGKEYVICVARWATYPHLDACRHDERQYLRAQTAAQTAFPGKNAEKTIILIMLYGPKDMSLKPPLEPDDLPLVCTGYSDMDAKRMMQNVAGALAAVAVAVVVASGPLIVATGAPLFAGFFAAKGVGTIWGWMDDL</sequence>
<evidence type="ECO:0000256" key="1">
    <source>
        <dbReference type="SAM" id="Phobius"/>
    </source>
</evidence>